<evidence type="ECO:0000259" key="4">
    <source>
        <dbReference type="PROSITE" id="PS50949"/>
    </source>
</evidence>
<reference evidence="5 6" key="1">
    <citation type="submission" date="2018-06" db="EMBL/GenBank/DDBJ databases">
        <authorList>
            <consortium name="Pathogen Informatics"/>
            <person name="Doyle S."/>
        </authorList>
    </citation>
    <scope>NUCLEOTIDE SEQUENCE [LARGE SCALE GENOMIC DNA]</scope>
    <source>
        <strain evidence="5 6">NCTC11224</strain>
    </source>
</reference>
<protein>
    <submittedName>
        <fullName evidence="5">Transcriptional regulator</fullName>
    </submittedName>
</protein>
<dbReference type="InterPro" id="IPR036390">
    <property type="entry name" value="WH_DNA-bd_sf"/>
</dbReference>
<evidence type="ECO:0000256" key="2">
    <source>
        <dbReference type="ARBA" id="ARBA00023125"/>
    </source>
</evidence>
<dbReference type="SMART" id="SM00866">
    <property type="entry name" value="UTRA"/>
    <property type="match status" value="1"/>
</dbReference>
<dbReference type="Gene3D" id="3.40.1410.10">
    <property type="entry name" value="Chorismate lyase-like"/>
    <property type="match status" value="1"/>
</dbReference>
<dbReference type="RefSeq" id="WP_112482939.1">
    <property type="nucleotide sequence ID" value="NZ_CAUDZF010000027.1"/>
</dbReference>
<dbReference type="GO" id="GO:0003700">
    <property type="term" value="F:DNA-binding transcription factor activity"/>
    <property type="evidence" value="ECO:0007669"/>
    <property type="project" value="InterPro"/>
</dbReference>
<name>A0A2X2UPL5_9FIRM</name>
<dbReference type="InterPro" id="IPR000524">
    <property type="entry name" value="Tscrpt_reg_HTH_GntR"/>
</dbReference>
<keyword evidence="1" id="KW-0805">Transcription regulation</keyword>
<evidence type="ECO:0000256" key="1">
    <source>
        <dbReference type="ARBA" id="ARBA00023015"/>
    </source>
</evidence>
<dbReference type="InterPro" id="IPR011663">
    <property type="entry name" value="UTRA"/>
</dbReference>
<organism evidence="5 6">
    <name type="scientific">Enterocloster clostridioformis</name>
    <dbReference type="NCBI Taxonomy" id="1531"/>
    <lineage>
        <taxon>Bacteria</taxon>
        <taxon>Bacillati</taxon>
        <taxon>Bacillota</taxon>
        <taxon>Clostridia</taxon>
        <taxon>Lachnospirales</taxon>
        <taxon>Lachnospiraceae</taxon>
        <taxon>Enterocloster</taxon>
    </lineage>
</organism>
<dbReference type="PRINTS" id="PR00035">
    <property type="entry name" value="HTHGNTR"/>
</dbReference>
<proteinExistence type="predicted"/>
<evidence type="ECO:0000313" key="6">
    <source>
        <dbReference type="Proteomes" id="UP000251853"/>
    </source>
</evidence>
<dbReference type="AlphaFoldDB" id="A0A2X2UPL5"/>
<dbReference type="PANTHER" id="PTHR44846:SF1">
    <property type="entry name" value="MANNOSYL-D-GLYCERATE TRANSPORT_METABOLISM SYSTEM REPRESSOR MNGR-RELATED"/>
    <property type="match status" value="1"/>
</dbReference>
<feature type="domain" description="HTH gntR-type" evidence="4">
    <location>
        <begin position="11"/>
        <end position="80"/>
    </location>
</feature>
<dbReference type="GO" id="GO:0003677">
    <property type="term" value="F:DNA binding"/>
    <property type="evidence" value="ECO:0007669"/>
    <property type="project" value="UniProtKB-KW"/>
</dbReference>
<dbReference type="Gene3D" id="1.10.10.10">
    <property type="entry name" value="Winged helix-like DNA-binding domain superfamily/Winged helix DNA-binding domain"/>
    <property type="match status" value="1"/>
</dbReference>
<gene>
    <name evidence="5" type="primary">yvoA_4</name>
    <name evidence="5" type="ORF">NCTC11224_04602</name>
</gene>
<dbReference type="InterPro" id="IPR036388">
    <property type="entry name" value="WH-like_DNA-bd_sf"/>
</dbReference>
<evidence type="ECO:0000256" key="3">
    <source>
        <dbReference type="ARBA" id="ARBA00023163"/>
    </source>
</evidence>
<dbReference type="GO" id="GO:0045892">
    <property type="term" value="P:negative regulation of DNA-templated transcription"/>
    <property type="evidence" value="ECO:0007669"/>
    <property type="project" value="TreeGrafter"/>
</dbReference>
<dbReference type="InterPro" id="IPR028978">
    <property type="entry name" value="Chorismate_lyase_/UTRA_dom_sf"/>
</dbReference>
<keyword evidence="6" id="KW-1185">Reference proteome</keyword>
<accession>A0A2X2UPL5</accession>
<dbReference type="SUPFAM" id="SSF64288">
    <property type="entry name" value="Chorismate lyase-like"/>
    <property type="match status" value="1"/>
</dbReference>
<dbReference type="SMART" id="SM00345">
    <property type="entry name" value="HTH_GNTR"/>
    <property type="match status" value="1"/>
</dbReference>
<keyword evidence="2" id="KW-0238">DNA-binding</keyword>
<sequence length="258" mass="29599">MNNNIMKDSPIPVYYQIYVDLKKRIMNSSLQDAEGKLPTEQSLADSYGVSRVCMRQAIAELEKDGLIVRFRHKGSFVKSSPKPIMHNLDLPGMESGKSVRHYIDRHPEIVEMRAFDNTYPHISEALQYQGRIYYIKRIMKVDGNPIAINRIWVPATLAPGLDENGLSIDGSLSKTLNEIYHLKTHRRENIIEVVRPSTSEVELLKITYDTLILQINSTSFLTDETPFEYSENSWIGDSIRLKIDVTDIEHGLEFTKKN</sequence>
<keyword evidence="3" id="KW-0804">Transcription</keyword>
<dbReference type="PANTHER" id="PTHR44846">
    <property type="entry name" value="MANNOSYL-D-GLYCERATE TRANSPORT/METABOLISM SYSTEM REPRESSOR MNGR-RELATED"/>
    <property type="match status" value="1"/>
</dbReference>
<dbReference type="Pfam" id="PF07702">
    <property type="entry name" value="UTRA"/>
    <property type="match status" value="1"/>
</dbReference>
<dbReference type="Pfam" id="PF00392">
    <property type="entry name" value="GntR"/>
    <property type="match status" value="1"/>
</dbReference>
<dbReference type="SUPFAM" id="SSF46785">
    <property type="entry name" value="Winged helix' DNA-binding domain"/>
    <property type="match status" value="1"/>
</dbReference>
<dbReference type="Proteomes" id="UP000251853">
    <property type="component" value="Unassembled WGS sequence"/>
</dbReference>
<dbReference type="EMBL" id="UAVW01000018">
    <property type="protein sequence ID" value="SQB15531.1"/>
    <property type="molecule type" value="Genomic_DNA"/>
</dbReference>
<evidence type="ECO:0000313" key="5">
    <source>
        <dbReference type="EMBL" id="SQB15531.1"/>
    </source>
</evidence>
<dbReference type="InterPro" id="IPR050679">
    <property type="entry name" value="Bact_HTH_transcr_reg"/>
</dbReference>
<dbReference type="CDD" id="cd07377">
    <property type="entry name" value="WHTH_GntR"/>
    <property type="match status" value="1"/>
</dbReference>
<dbReference type="PROSITE" id="PS50949">
    <property type="entry name" value="HTH_GNTR"/>
    <property type="match status" value="1"/>
</dbReference>